<dbReference type="Proteomes" id="UP001055093">
    <property type="component" value="Unassembled WGS sequence"/>
</dbReference>
<dbReference type="InterPro" id="IPR003593">
    <property type="entry name" value="AAA+_ATPase"/>
</dbReference>
<sequence>MCRRRLGPGNIPARDGFTALRHSRERPNGAKYGLLPSFIERLRRAAAARIGPLRHFPALFRLAWSTNRTLTLLSIGLRIARAAVPALTLYVAKLVVDTVVAGQSDAAAQAGAAAWVTSPLLRQVALLIGAELALALASDLLGRATSLVDGVLAEMTGNATTLRLMAHAATLDLAQFEDPAVQDGLERARRQVAWRANPMGQLLGQLQDGLTALSLAVAVVAFLPWLVVLLVLALIPAFLNELHFNRQGYRLAYQRSPDRREGDYMRQLGAGAESAKEVKLFGLSGYLAERFGGLAARALRENTRLARRRAVAGGLFASLGTLAYYLAYFVIVLRTATGTFSLGDLTFLAGAFLRLRGLVEGLLLGLSQLSGQAQYLDDLFAFLALRPRLSVPEHPAPFPTPIRDGFVFEAVGYRYPGAERWAVRDLSLTIRAGEVVALVGENGSGKTTIVKLLARLYDPTEGRILLDGRDLRDYDPDLLRTRIGVIFQDFVRFDLTAGENIAVGRIAARADVPRIEGAAARALANSVVGRLPAGYDQRLGRRFEDGVDLSGGEWQKLAIARAYMRESEVLVLDEPTAALDARAEAEVFARLRALALGRTALLISHRFSSVRRADRIVVLGDGRVQEAGTHEELVRNGGRYAELFELQAAAYR</sequence>
<gene>
    <name evidence="11" type="primary">btuD_4</name>
    <name evidence="11" type="ORF">BGCPKDLD_2104</name>
</gene>
<dbReference type="PANTHER" id="PTHR43394">
    <property type="entry name" value="ATP-DEPENDENT PERMEASE MDL1, MITOCHONDRIAL"/>
    <property type="match status" value="1"/>
</dbReference>
<dbReference type="SMART" id="SM00382">
    <property type="entry name" value="AAA"/>
    <property type="match status" value="1"/>
</dbReference>
<dbReference type="Gene3D" id="3.40.50.300">
    <property type="entry name" value="P-loop containing nucleotide triphosphate hydrolases"/>
    <property type="match status" value="1"/>
</dbReference>
<evidence type="ECO:0000256" key="5">
    <source>
        <dbReference type="ARBA" id="ARBA00022840"/>
    </source>
</evidence>
<keyword evidence="4" id="KW-0547">Nucleotide-binding</keyword>
<keyword evidence="7 8" id="KW-0472">Membrane</keyword>
<accession>A0ABQ4UUV8</accession>
<evidence type="ECO:0000256" key="8">
    <source>
        <dbReference type="SAM" id="Phobius"/>
    </source>
</evidence>
<evidence type="ECO:0000313" key="12">
    <source>
        <dbReference type="Proteomes" id="UP001055093"/>
    </source>
</evidence>
<keyword evidence="6 8" id="KW-1133">Transmembrane helix</keyword>
<dbReference type="SUPFAM" id="SSF52540">
    <property type="entry name" value="P-loop containing nucleoside triphosphate hydrolases"/>
    <property type="match status" value="1"/>
</dbReference>
<comment type="similarity">
    <text evidence="2">Belongs to the ABC transporter superfamily.</text>
</comment>
<protein>
    <submittedName>
        <fullName evidence="11">Vitamin B12 import ATP-binding protein BtuD</fullName>
    </submittedName>
</protein>
<dbReference type="PROSITE" id="PS50893">
    <property type="entry name" value="ABC_TRANSPORTER_2"/>
    <property type="match status" value="1"/>
</dbReference>
<organism evidence="11 12">
    <name type="scientific">Methylorubrum suomiense</name>
    <dbReference type="NCBI Taxonomy" id="144191"/>
    <lineage>
        <taxon>Bacteria</taxon>
        <taxon>Pseudomonadati</taxon>
        <taxon>Pseudomonadota</taxon>
        <taxon>Alphaproteobacteria</taxon>
        <taxon>Hyphomicrobiales</taxon>
        <taxon>Methylobacteriaceae</taxon>
        <taxon>Methylorubrum</taxon>
    </lineage>
</organism>
<name>A0ABQ4UUV8_9HYPH</name>
<dbReference type="InterPro" id="IPR003439">
    <property type="entry name" value="ABC_transporter-like_ATP-bd"/>
</dbReference>
<reference evidence="11" key="2">
    <citation type="submission" date="2021-08" db="EMBL/GenBank/DDBJ databases">
        <authorList>
            <person name="Tani A."/>
            <person name="Ola A."/>
            <person name="Ogura Y."/>
            <person name="Katsura K."/>
            <person name="Hayashi T."/>
        </authorList>
    </citation>
    <scope>NUCLEOTIDE SEQUENCE</scope>
    <source>
        <strain evidence="11">DSM 14458</strain>
    </source>
</reference>
<feature type="domain" description="ABC transmembrane type-1" evidence="10">
    <location>
        <begin position="72"/>
        <end position="371"/>
    </location>
</feature>
<dbReference type="SUPFAM" id="SSF90123">
    <property type="entry name" value="ABC transporter transmembrane region"/>
    <property type="match status" value="1"/>
</dbReference>
<reference evidence="11" key="1">
    <citation type="journal article" date="2021" name="Front. Microbiol.">
        <title>Comprehensive Comparative Genomics and Phenotyping of Methylobacterium Species.</title>
        <authorList>
            <person name="Alessa O."/>
            <person name="Ogura Y."/>
            <person name="Fujitani Y."/>
            <person name="Takami H."/>
            <person name="Hayashi T."/>
            <person name="Sahin N."/>
            <person name="Tani A."/>
        </authorList>
    </citation>
    <scope>NUCLEOTIDE SEQUENCE</scope>
    <source>
        <strain evidence="11">DSM 14458</strain>
    </source>
</reference>
<keyword evidence="3 8" id="KW-0812">Transmembrane</keyword>
<dbReference type="InterPro" id="IPR027417">
    <property type="entry name" value="P-loop_NTPase"/>
</dbReference>
<evidence type="ECO:0000256" key="1">
    <source>
        <dbReference type="ARBA" id="ARBA00004651"/>
    </source>
</evidence>
<evidence type="ECO:0000313" key="11">
    <source>
        <dbReference type="EMBL" id="GJE75520.1"/>
    </source>
</evidence>
<keyword evidence="5 11" id="KW-0067">ATP-binding</keyword>
<evidence type="ECO:0000256" key="6">
    <source>
        <dbReference type="ARBA" id="ARBA00022989"/>
    </source>
</evidence>
<dbReference type="EMBL" id="BPRE01000005">
    <property type="protein sequence ID" value="GJE75520.1"/>
    <property type="molecule type" value="Genomic_DNA"/>
</dbReference>
<keyword evidence="12" id="KW-1185">Reference proteome</keyword>
<evidence type="ECO:0000256" key="4">
    <source>
        <dbReference type="ARBA" id="ARBA00022741"/>
    </source>
</evidence>
<dbReference type="PROSITE" id="PS00211">
    <property type="entry name" value="ABC_TRANSPORTER_1"/>
    <property type="match status" value="1"/>
</dbReference>
<feature type="transmembrane region" description="Helical" evidence="8">
    <location>
        <begin position="215"/>
        <end position="239"/>
    </location>
</feature>
<evidence type="ECO:0000259" key="10">
    <source>
        <dbReference type="PROSITE" id="PS50929"/>
    </source>
</evidence>
<evidence type="ECO:0000256" key="3">
    <source>
        <dbReference type="ARBA" id="ARBA00022692"/>
    </source>
</evidence>
<feature type="transmembrane region" description="Helical" evidence="8">
    <location>
        <begin position="310"/>
        <end position="333"/>
    </location>
</feature>
<comment type="subcellular location">
    <subcellularLocation>
        <location evidence="1">Cell membrane</location>
        <topology evidence="1">Multi-pass membrane protein</topology>
    </subcellularLocation>
</comment>
<evidence type="ECO:0000259" key="9">
    <source>
        <dbReference type="PROSITE" id="PS50893"/>
    </source>
</evidence>
<dbReference type="GO" id="GO:0005524">
    <property type="term" value="F:ATP binding"/>
    <property type="evidence" value="ECO:0007669"/>
    <property type="project" value="UniProtKB-KW"/>
</dbReference>
<comment type="caution">
    <text evidence="11">The sequence shown here is derived from an EMBL/GenBank/DDBJ whole genome shotgun (WGS) entry which is preliminary data.</text>
</comment>
<dbReference type="InterPro" id="IPR017871">
    <property type="entry name" value="ABC_transporter-like_CS"/>
</dbReference>
<dbReference type="InterPro" id="IPR011527">
    <property type="entry name" value="ABC1_TM_dom"/>
</dbReference>
<dbReference type="InterPro" id="IPR036640">
    <property type="entry name" value="ABC1_TM_sf"/>
</dbReference>
<evidence type="ECO:0000256" key="7">
    <source>
        <dbReference type="ARBA" id="ARBA00023136"/>
    </source>
</evidence>
<proteinExistence type="inferred from homology"/>
<dbReference type="PANTHER" id="PTHR43394:SF1">
    <property type="entry name" value="ATP-BINDING CASSETTE SUB-FAMILY B MEMBER 10, MITOCHONDRIAL"/>
    <property type="match status" value="1"/>
</dbReference>
<dbReference type="PROSITE" id="PS50929">
    <property type="entry name" value="ABC_TM1F"/>
    <property type="match status" value="1"/>
</dbReference>
<dbReference type="Gene3D" id="1.20.1560.10">
    <property type="entry name" value="ABC transporter type 1, transmembrane domain"/>
    <property type="match status" value="1"/>
</dbReference>
<evidence type="ECO:0000256" key="2">
    <source>
        <dbReference type="ARBA" id="ARBA00005417"/>
    </source>
</evidence>
<dbReference type="Pfam" id="PF00005">
    <property type="entry name" value="ABC_tran"/>
    <property type="match status" value="1"/>
</dbReference>
<feature type="domain" description="ABC transporter" evidence="9">
    <location>
        <begin position="402"/>
        <end position="646"/>
    </location>
</feature>
<dbReference type="InterPro" id="IPR039421">
    <property type="entry name" value="Type_1_exporter"/>
</dbReference>